<feature type="domain" description="PAS" evidence="10">
    <location>
        <begin position="226"/>
        <end position="266"/>
    </location>
</feature>
<dbReference type="PROSITE" id="PS50110">
    <property type="entry name" value="RESPONSE_REGULATORY"/>
    <property type="match status" value="1"/>
</dbReference>
<keyword evidence="12" id="KW-1185">Reference proteome</keyword>
<comment type="caution">
    <text evidence="11">The sequence shown here is derived from an EMBL/GenBank/DDBJ whole genome shotgun (WGS) entry which is preliminary data.</text>
</comment>
<dbReference type="SUPFAM" id="SSF55785">
    <property type="entry name" value="PYP-like sensor domain (PAS domain)"/>
    <property type="match status" value="1"/>
</dbReference>
<dbReference type="Gene3D" id="3.40.50.2300">
    <property type="match status" value="1"/>
</dbReference>
<dbReference type="Pfam" id="PF02518">
    <property type="entry name" value="HATPase_c"/>
    <property type="match status" value="1"/>
</dbReference>
<keyword evidence="4" id="KW-0808">Transferase</keyword>
<accession>A0A418ZRU3</accession>
<evidence type="ECO:0000313" key="12">
    <source>
        <dbReference type="Proteomes" id="UP000283587"/>
    </source>
</evidence>
<evidence type="ECO:0000259" key="9">
    <source>
        <dbReference type="PROSITE" id="PS50110"/>
    </source>
</evidence>
<dbReference type="Proteomes" id="UP000283587">
    <property type="component" value="Unassembled WGS sequence"/>
</dbReference>
<evidence type="ECO:0000259" key="8">
    <source>
        <dbReference type="PROSITE" id="PS50109"/>
    </source>
</evidence>
<dbReference type="AlphaFoldDB" id="A0A418ZRU3"/>
<dbReference type="GO" id="GO:0009927">
    <property type="term" value="F:histidine phosphotransfer kinase activity"/>
    <property type="evidence" value="ECO:0007669"/>
    <property type="project" value="TreeGrafter"/>
</dbReference>
<dbReference type="PROSITE" id="PS50109">
    <property type="entry name" value="HIS_KIN"/>
    <property type="match status" value="1"/>
</dbReference>
<dbReference type="Gene3D" id="3.30.450.20">
    <property type="entry name" value="PAS domain"/>
    <property type="match status" value="1"/>
</dbReference>
<name>A0A418ZRU3_9RHOB</name>
<dbReference type="GO" id="GO:0005886">
    <property type="term" value="C:plasma membrane"/>
    <property type="evidence" value="ECO:0007669"/>
    <property type="project" value="TreeGrafter"/>
</dbReference>
<dbReference type="Gene3D" id="1.10.287.130">
    <property type="match status" value="1"/>
</dbReference>
<dbReference type="EC" id="2.7.13.3" evidence="2"/>
<dbReference type="CDD" id="cd00082">
    <property type="entry name" value="HisKA"/>
    <property type="match status" value="1"/>
</dbReference>
<keyword evidence="5" id="KW-0418">Kinase</keyword>
<dbReference type="Pfam" id="PF00512">
    <property type="entry name" value="HisKA"/>
    <property type="match status" value="1"/>
</dbReference>
<sequence>MTMPAGSISDDLVDPSEPPQIQIDRLKTIAAALMRRVEMQTDRNGADYAQFERAAMLEEQVRRRTAELERALALLNESNAKLSTANHEIEAARRDLASAIEAVQEGFALFGVDDVLLLFNGRFCWQMPEVRAQLRPGLPFADYIRIVAASNMLQLPEGVTPDSWAANRIHRHRKDHIIFNLALKGDRWLQISEHRTANSGTAIVQTDVTDLMRAEREQRDRLLDNQSRIVRATLDHLNQGVAIFDADGLLVGWNNRFKVLTGLPPHTYSLGTRFSRVAEQILQRFYMQQAVAQRRLAQWMRDQGPREPLMFELTQRDSGRILDSFTQRLPDDSFIVTFTDVTAERDAVRRLARANEELEARVAARTEEMKDALLRAERSNASKSRFVAAASHDLLQPLSAAKLYLSTAEAAGEHPNVKKASEALTNVERIIEALLDISRLDTEEEQFELVDLPLNEVFGALSHAFAPAAAAKGLRFRIRPTRETVLSDPMYLQRIVQNLISNAIRYTETGGILVGARRRGDRLRIEVWDSGIGIRDEDRPVVFEEFRRLHRRASASEGMGLGLAIVERACSRLGHAVELCSRPGRGSVFRVTVDLSSRSGRAEAASRGQVPQLRPSLASAGLLVLLVDNDDELRRALVALLERWGVSVLDAQGPDEAIALLEEMEIAPDALLIDYQLDHGANGLELAAALHRRH</sequence>
<dbReference type="SMART" id="SM00387">
    <property type="entry name" value="HATPase_c"/>
    <property type="match status" value="1"/>
</dbReference>
<evidence type="ECO:0000256" key="1">
    <source>
        <dbReference type="ARBA" id="ARBA00000085"/>
    </source>
</evidence>
<dbReference type="OrthoDB" id="9764438at2"/>
<comment type="catalytic activity">
    <reaction evidence="1">
        <text>ATP + protein L-histidine = ADP + protein N-phospho-L-histidine.</text>
        <dbReference type="EC" id="2.7.13.3"/>
    </reaction>
</comment>
<dbReference type="SUPFAM" id="SSF55874">
    <property type="entry name" value="ATPase domain of HSP90 chaperone/DNA topoisomerase II/histidine kinase"/>
    <property type="match status" value="1"/>
</dbReference>
<dbReference type="GO" id="GO:0000155">
    <property type="term" value="F:phosphorelay sensor kinase activity"/>
    <property type="evidence" value="ECO:0007669"/>
    <property type="project" value="InterPro"/>
</dbReference>
<feature type="coiled-coil region" evidence="7">
    <location>
        <begin position="54"/>
        <end position="102"/>
    </location>
</feature>
<dbReference type="InterPro" id="IPR036097">
    <property type="entry name" value="HisK_dim/P_sf"/>
</dbReference>
<dbReference type="InterPro" id="IPR004358">
    <property type="entry name" value="Sig_transdc_His_kin-like_C"/>
</dbReference>
<dbReference type="Pfam" id="PF12860">
    <property type="entry name" value="PAS_7"/>
    <property type="match status" value="2"/>
</dbReference>
<feature type="modified residue" description="4-aspartylphosphate" evidence="6">
    <location>
        <position position="674"/>
    </location>
</feature>
<dbReference type="Gene3D" id="3.30.565.10">
    <property type="entry name" value="Histidine kinase-like ATPase, C-terminal domain"/>
    <property type="match status" value="1"/>
</dbReference>
<dbReference type="PANTHER" id="PTHR43047:SF9">
    <property type="entry name" value="HISTIDINE KINASE"/>
    <property type="match status" value="1"/>
</dbReference>
<dbReference type="SUPFAM" id="SSF52172">
    <property type="entry name" value="CheY-like"/>
    <property type="match status" value="1"/>
</dbReference>
<evidence type="ECO:0000259" key="10">
    <source>
        <dbReference type="PROSITE" id="PS50112"/>
    </source>
</evidence>
<evidence type="ECO:0000256" key="7">
    <source>
        <dbReference type="SAM" id="Coils"/>
    </source>
</evidence>
<dbReference type="RefSeq" id="WP_122449375.1">
    <property type="nucleotide sequence ID" value="NZ_QNRC01000031.1"/>
</dbReference>
<feature type="non-terminal residue" evidence="11">
    <location>
        <position position="694"/>
    </location>
</feature>
<evidence type="ECO:0000256" key="4">
    <source>
        <dbReference type="ARBA" id="ARBA00022679"/>
    </source>
</evidence>
<dbReference type="SMART" id="SM00388">
    <property type="entry name" value="HisKA"/>
    <property type="match status" value="1"/>
</dbReference>
<dbReference type="Pfam" id="PF00072">
    <property type="entry name" value="Response_reg"/>
    <property type="match status" value="1"/>
</dbReference>
<feature type="domain" description="Response regulatory" evidence="9">
    <location>
        <begin position="623"/>
        <end position="694"/>
    </location>
</feature>
<evidence type="ECO:0000256" key="3">
    <source>
        <dbReference type="ARBA" id="ARBA00022553"/>
    </source>
</evidence>
<evidence type="ECO:0000256" key="5">
    <source>
        <dbReference type="ARBA" id="ARBA00022777"/>
    </source>
</evidence>
<keyword evidence="3 6" id="KW-0597">Phosphoprotein</keyword>
<dbReference type="SUPFAM" id="SSF47384">
    <property type="entry name" value="Homodimeric domain of signal transducing histidine kinase"/>
    <property type="match status" value="1"/>
</dbReference>
<dbReference type="InterPro" id="IPR003661">
    <property type="entry name" value="HisK_dim/P_dom"/>
</dbReference>
<dbReference type="EMBL" id="QZEW01000199">
    <property type="protein sequence ID" value="RJK98867.1"/>
    <property type="molecule type" value="Genomic_DNA"/>
</dbReference>
<dbReference type="InterPro" id="IPR011006">
    <property type="entry name" value="CheY-like_superfamily"/>
</dbReference>
<dbReference type="PANTHER" id="PTHR43047">
    <property type="entry name" value="TWO-COMPONENT HISTIDINE PROTEIN KINASE"/>
    <property type="match status" value="1"/>
</dbReference>
<gene>
    <name evidence="11" type="ORF">D3P05_23560</name>
</gene>
<dbReference type="InterPro" id="IPR036890">
    <property type="entry name" value="HATPase_C_sf"/>
</dbReference>
<evidence type="ECO:0000256" key="2">
    <source>
        <dbReference type="ARBA" id="ARBA00012438"/>
    </source>
</evidence>
<protein>
    <recommendedName>
        <fullName evidence="2">histidine kinase</fullName>
        <ecNumber evidence="2">2.7.13.3</ecNumber>
    </recommendedName>
</protein>
<evidence type="ECO:0000313" key="11">
    <source>
        <dbReference type="EMBL" id="RJK98867.1"/>
    </source>
</evidence>
<dbReference type="PROSITE" id="PS50112">
    <property type="entry name" value="PAS"/>
    <property type="match status" value="1"/>
</dbReference>
<feature type="coiled-coil region" evidence="7">
    <location>
        <begin position="341"/>
        <end position="375"/>
    </location>
</feature>
<evidence type="ECO:0000256" key="6">
    <source>
        <dbReference type="PROSITE-ProRule" id="PRU00169"/>
    </source>
</evidence>
<dbReference type="InterPro" id="IPR003594">
    <property type="entry name" value="HATPase_dom"/>
</dbReference>
<dbReference type="CDD" id="cd00075">
    <property type="entry name" value="HATPase"/>
    <property type="match status" value="1"/>
</dbReference>
<feature type="domain" description="Histidine kinase" evidence="8">
    <location>
        <begin position="389"/>
        <end position="597"/>
    </location>
</feature>
<proteinExistence type="predicted"/>
<dbReference type="InterPro" id="IPR035965">
    <property type="entry name" value="PAS-like_dom_sf"/>
</dbReference>
<dbReference type="CDD" id="cd00156">
    <property type="entry name" value="REC"/>
    <property type="match status" value="1"/>
</dbReference>
<organism evidence="11 12">
    <name type="scientific">Paracoccus siganidrum</name>
    <dbReference type="NCBI Taxonomy" id="1276757"/>
    <lineage>
        <taxon>Bacteria</taxon>
        <taxon>Pseudomonadati</taxon>
        <taxon>Pseudomonadota</taxon>
        <taxon>Alphaproteobacteria</taxon>
        <taxon>Rhodobacterales</taxon>
        <taxon>Paracoccaceae</taxon>
        <taxon>Paracoccus</taxon>
    </lineage>
</organism>
<dbReference type="FunFam" id="3.30.565.10:FF:000049">
    <property type="entry name" value="Two-component sensor histidine kinase"/>
    <property type="match status" value="1"/>
</dbReference>
<reference evidence="12" key="1">
    <citation type="submission" date="2018-09" db="EMBL/GenBank/DDBJ databases">
        <title>Paracoccus onubensis nov. sp. a moderate halophilic bacterium isolated from Gruta de las Maravillas (Aracena, Spain).</title>
        <authorList>
            <person name="Jurado V."/>
            <person name="Gutierrez-Patricio S."/>
            <person name="Gonzalez-Pimentel J.L."/>
            <person name="Miller A.Z."/>
            <person name="Laiz L."/>
            <person name="Saiz-Jimenez C."/>
        </authorList>
    </citation>
    <scope>NUCLEOTIDE SEQUENCE [LARGE SCALE GENOMIC DNA]</scope>
    <source>
        <strain evidence="12">DSM 26381</strain>
    </source>
</reference>
<dbReference type="InterPro" id="IPR005467">
    <property type="entry name" value="His_kinase_dom"/>
</dbReference>
<keyword evidence="7" id="KW-0175">Coiled coil</keyword>
<dbReference type="InterPro" id="IPR001789">
    <property type="entry name" value="Sig_transdc_resp-reg_receiver"/>
</dbReference>
<dbReference type="InterPro" id="IPR000014">
    <property type="entry name" value="PAS"/>
</dbReference>
<dbReference type="PRINTS" id="PR00344">
    <property type="entry name" value="BCTRLSENSOR"/>
</dbReference>